<evidence type="ECO:0000313" key="1">
    <source>
        <dbReference type="EMBL" id="KAJ7549357.1"/>
    </source>
</evidence>
<name>A0ACC2D535_DIPCM</name>
<comment type="caution">
    <text evidence="1">The sequence shown here is derived from an EMBL/GenBank/DDBJ whole genome shotgun (WGS) entry which is preliminary data.</text>
</comment>
<gene>
    <name evidence="1" type="ORF">O6H91_07G050000</name>
</gene>
<evidence type="ECO:0000313" key="2">
    <source>
        <dbReference type="Proteomes" id="UP001162992"/>
    </source>
</evidence>
<dbReference type="Proteomes" id="UP001162992">
    <property type="component" value="Chromosome 7"/>
</dbReference>
<dbReference type="EMBL" id="CM055098">
    <property type="protein sequence ID" value="KAJ7549357.1"/>
    <property type="molecule type" value="Genomic_DNA"/>
</dbReference>
<organism evidence="1 2">
    <name type="scientific">Diphasiastrum complanatum</name>
    <name type="common">Issler's clubmoss</name>
    <name type="synonym">Lycopodium complanatum</name>
    <dbReference type="NCBI Taxonomy" id="34168"/>
    <lineage>
        <taxon>Eukaryota</taxon>
        <taxon>Viridiplantae</taxon>
        <taxon>Streptophyta</taxon>
        <taxon>Embryophyta</taxon>
        <taxon>Tracheophyta</taxon>
        <taxon>Lycopodiopsida</taxon>
        <taxon>Lycopodiales</taxon>
        <taxon>Lycopodiaceae</taxon>
        <taxon>Lycopodioideae</taxon>
        <taxon>Diphasiastrum</taxon>
    </lineage>
</organism>
<reference evidence="2" key="1">
    <citation type="journal article" date="2024" name="Proc. Natl. Acad. Sci. U.S.A.">
        <title>Extraordinary preservation of gene collinearity over three hundred million years revealed in homosporous lycophytes.</title>
        <authorList>
            <person name="Li C."/>
            <person name="Wickell D."/>
            <person name="Kuo L.Y."/>
            <person name="Chen X."/>
            <person name="Nie B."/>
            <person name="Liao X."/>
            <person name="Peng D."/>
            <person name="Ji J."/>
            <person name="Jenkins J."/>
            <person name="Williams M."/>
            <person name="Shu S."/>
            <person name="Plott C."/>
            <person name="Barry K."/>
            <person name="Rajasekar S."/>
            <person name="Grimwood J."/>
            <person name="Han X."/>
            <person name="Sun S."/>
            <person name="Hou Z."/>
            <person name="He W."/>
            <person name="Dai G."/>
            <person name="Sun C."/>
            <person name="Schmutz J."/>
            <person name="Leebens-Mack J.H."/>
            <person name="Li F.W."/>
            <person name="Wang L."/>
        </authorList>
    </citation>
    <scope>NUCLEOTIDE SEQUENCE [LARGE SCALE GENOMIC DNA]</scope>
    <source>
        <strain evidence="2">cv. PW_Plant_1</strain>
    </source>
</reference>
<sequence>MELEKDHEHAMHGDKISKRTLKTPFQLEILEEAFAKEKFPSQSMRIELSEQLGLTDKQLQAWFNHRRAKIRKGHEEQYLSSTNLHMKNEISSPNATISPAMHSTPSLASEVEDYAVVDRHELGQSSYMLDSNVQDEGSDTSPERDERDVAPYLSVSDEIGPSEVHLSAAFPYDVQDIPLSKGKKLQPILHTLETSMEDRKYNNSVLKEQRDLRPKKRRVKAAHKISLQALKEIQALAAMKDQLEEPMREDGPILGLYFDPLPPFAFECI</sequence>
<accession>A0ACC2D535</accession>
<keyword evidence="2" id="KW-1185">Reference proteome</keyword>
<protein>
    <submittedName>
        <fullName evidence="1">Uncharacterized protein</fullName>
    </submittedName>
</protein>
<proteinExistence type="predicted"/>